<dbReference type="AlphaFoldDB" id="H3AE53"/>
<dbReference type="GO" id="GO:0046983">
    <property type="term" value="F:protein dimerization activity"/>
    <property type="evidence" value="ECO:0007669"/>
    <property type="project" value="InterPro"/>
</dbReference>
<dbReference type="InterPro" id="IPR012337">
    <property type="entry name" value="RNaseH-like_sf"/>
</dbReference>
<feature type="domain" description="HAT C-terminal dimerisation" evidence="1">
    <location>
        <begin position="425"/>
        <end position="489"/>
    </location>
</feature>
<reference evidence="3" key="2">
    <citation type="submission" date="2025-08" db="UniProtKB">
        <authorList>
            <consortium name="Ensembl"/>
        </authorList>
    </citation>
    <scope>IDENTIFICATION</scope>
</reference>
<accession>H3AE53</accession>
<dbReference type="GeneTree" id="ENSGT00940000162068"/>
<evidence type="ECO:0008006" key="5">
    <source>
        <dbReference type="Google" id="ProtNLM"/>
    </source>
</evidence>
<evidence type="ECO:0000259" key="2">
    <source>
        <dbReference type="Pfam" id="PF14291"/>
    </source>
</evidence>
<keyword evidence="4" id="KW-1185">Reference proteome</keyword>
<evidence type="ECO:0000313" key="3">
    <source>
        <dbReference type="Ensembl" id="ENSLACP00000007924.1"/>
    </source>
</evidence>
<dbReference type="EMBL" id="AFYH01229585">
    <property type="status" value="NOT_ANNOTATED_CDS"/>
    <property type="molecule type" value="Genomic_DNA"/>
</dbReference>
<feature type="domain" description="DUF4371" evidence="2">
    <location>
        <begin position="2"/>
        <end position="180"/>
    </location>
</feature>
<dbReference type="PANTHER" id="PTHR45749">
    <property type="match status" value="1"/>
</dbReference>
<reference evidence="3" key="3">
    <citation type="submission" date="2025-09" db="UniProtKB">
        <authorList>
            <consortium name="Ensembl"/>
        </authorList>
    </citation>
    <scope>IDENTIFICATION</scope>
</reference>
<dbReference type="HOGENOM" id="CLU_006175_4_3_1"/>
<dbReference type="InterPro" id="IPR025398">
    <property type="entry name" value="DUF4371"/>
</dbReference>
<dbReference type="OMA" id="INHESAD"/>
<evidence type="ECO:0000313" key="4">
    <source>
        <dbReference type="Proteomes" id="UP000008672"/>
    </source>
</evidence>
<proteinExistence type="predicted"/>
<dbReference type="InterPro" id="IPR008906">
    <property type="entry name" value="HATC_C_dom"/>
</dbReference>
<reference evidence="4" key="1">
    <citation type="submission" date="2011-08" db="EMBL/GenBank/DDBJ databases">
        <title>The draft genome of Latimeria chalumnae.</title>
        <authorList>
            <person name="Di Palma F."/>
            <person name="Alfoldi J."/>
            <person name="Johnson J."/>
            <person name="Berlin A."/>
            <person name="Gnerre S."/>
            <person name="Jaffe D."/>
            <person name="MacCallum I."/>
            <person name="Young S."/>
            <person name="Walker B.J."/>
            <person name="Lander E."/>
            <person name="Lindblad-Toh K."/>
        </authorList>
    </citation>
    <scope>NUCLEOTIDE SEQUENCE [LARGE SCALE GENOMIC DNA]</scope>
    <source>
        <strain evidence="4">Wild caught</strain>
    </source>
</reference>
<dbReference type="eggNOG" id="ENOG502QSU3">
    <property type="taxonomic scope" value="Eukaryota"/>
</dbReference>
<dbReference type="InParanoid" id="H3AE53"/>
<sequence length="510" mass="57751">VEDNRAYLKAVIESILFCARQGIPLRGHGEGIDSTNQGNLQELMRLRSNDNELIRRFMINREKYFTYLHSSCQNEIIEIMASQVQDSMVGGVKEAGVFSTIADETMDLLKHKQVALILRYVNPSFEIQERFVGFYRMLQTDSHSLATLIKSTLSALGLDPSALRGQCYDGAASMRGAYKGVATLTRKENPLACYVHCYALILNLCIVDMVSSIPVVRNAFRILQALQTAVLENFDEVVEALYEIANGDSKAGGEAYALLRNVQDFNFLYCMFFMRRVLMQTNHLSKLLQKCDAMILHPKSFITSMNCARKTIILALVCLTKGSFPKNWEERQKNWKTGYYRSGILYHTLDTLINEIKDRFSENDLSIFVSLLDVLSSECPSEEGVVAISTAYSIDQEDLNSEIQIFFSASTSRDEEELTQFERKLQFFRKTALRDTIPNLANLFVFYLSIPVTSALAKRSFSSLRQLKIYLRTTMTDARVSALAILQVEKGQAVNTSDVITTFTSKKDRC</sequence>
<dbReference type="Pfam" id="PF14291">
    <property type="entry name" value="DUF4371"/>
    <property type="match status" value="1"/>
</dbReference>
<protein>
    <recommendedName>
        <fullName evidence="5">HAT C-terminal dimerisation domain-containing protein</fullName>
    </recommendedName>
</protein>
<dbReference type="PANTHER" id="PTHR45749:SF21">
    <property type="entry name" value="DUF4371 DOMAIN-CONTAINING PROTEIN"/>
    <property type="match status" value="1"/>
</dbReference>
<dbReference type="Proteomes" id="UP000008672">
    <property type="component" value="Unassembled WGS sequence"/>
</dbReference>
<organism evidence="3 4">
    <name type="scientific">Latimeria chalumnae</name>
    <name type="common">Coelacanth</name>
    <dbReference type="NCBI Taxonomy" id="7897"/>
    <lineage>
        <taxon>Eukaryota</taxon>
        <taxon>Metazoa</taxon>
        <taxon>Chordata</taxon>
        <taxon>Craniata</taxon>
        <taxon>Vertebrata</taxon>
        <taxon>Euteleostomi</taxon>
        <taxon>Coelacanthiformes</taxon>
        <taxon>Coelacanthidae</taxon>
        <taxon>Latimeria</taxon>
    </lineage>
</organism>
<dbReference type="SUPFAM" id="SSF53098">
    <property type="entry name" value="Ribonuclease H-like"/>
    <property type="match status" value="1"/>
</dbReference>
<dbReference type="Pfam" id="PF05699">
    <property type="entry name" value="Dimer_Tnp_hAT"/>
    <property type="match status" value="1"/>
</dbReference>
<name>H3AE53_LATCH</name>
<evidence type="ECO:0000259" key="1">
    <source>
        <dbReference type="Pfam" id="PF05699"/>
    </source>
</evidence>
<dbReference type="Ensembl" id="ENSLACT00000007990.1">
    <property type="protein sequence ID" value="ENSLACP00000007924.1"/>
    <property type="gene ID" value="ENSLACG00000007013.1"/>
</dbReference>